<dbReference type="GO" id="GO:0007091">
    <property type="term" value="P:metaphase/anaphase transition of mitotic cell cycle"/>
    <property type="evidence" value="ECO:0007669"/>
    <property type="project" value="TreeGrafter"/>
</dbReference>
<feature type="compositionally biased region" description="Basic and acidic residues" evidence="4">
    <location>
        <begin position="670"/>
        <end position="681"/>
    </location>
</feature>
<protein>
    <submittedName>
        <fullName evidence="5">Uncharacterized protein</fullName>
    </submittedName>
</protein>
<evidence type="ECO:0000256" key="3">
    <source>
        <dbReference type="PROSITE-ProRule" id="PRU00339"/>
    </source>
</evidence>
<dbReference type="Proteomes" id="UP000269721">
    <property type="component" value="Unassembled WGS sequence"/>
</dbReference>
<dbReference type="PROSITE" id="PS50005">
    <property type="entry name" value="TPR"/>
    <property type="match status" value="2"/>
</dbReference>
<dbReference type="AlphaFoldDB" id="A0A4P9WTF9"/>
<sequence length="681" mass="76673">MTHPPPSVASASATALLLADIKDHLHNGAPDAALALAELLLANHPESDAARYLLARAYLDISKPYATLRILHDHQSLRRPAVALLYARAAYKSELLSLAAETVSAICEDPPSMEGEEESGESGLGWRDFSGCGKETVAELVNRQDNSFQPLTYRVLFSPTNPDDCIFAFKREYAYLLWGHICKKSKDVQTAIGAYKMALALRPTLIEAYRAICELGALEEKTGKKVDPDSVFDSSEALKSLGRIPCLTRPFLKRDEGATATTDKAAGPRLDFTEGVQLVFKNFRLLGKGWLHAARFECAPALAAFSALPAGYYHSAAVRSQMGTLYFRVAKFDEAIACLEAAITSEPWRLRGIEYLSSSYYTLKHDWKLGRLIAVMTEVDSWCPETLYVKRHYSMVEGKPCSWFTFLNLSLRPNLSVLFKNRDRELSQEYELAIKAFERATKIDPYCSFALNLLGHEFVKSESWIEAENAFHRSMNITPLEYSAWYGISKVYMHRQEYGLARVHLNKAIEINTHNSILHSHLGMAWFKDGDLEEENRLEMARRCFLAAVNNQPRVGLYSFRLAHTLWLQRKFKDALDVLAKIEDRDANIHILRGRILDSLRQPRLALAEYTAAVNEAATSTQQCATAAREAIVNFRLKAGDSDPFEERLEHLFEFAAPGTRAKPRSSNSQHRELARNPDRQ</sequence>
<dbReference type="GO" id="GO:0016567">
    <property type="term" value="P:protein ubiquitination"/>
    <property type="evidence" value="ECO:0007669"/>
    <property type="project" value="TreeGrafter"/>
</dbReference>
<dbReference type="GO" id="GO:0051301">
    <property type="term" value="P:cell division"/>
    <property type="evidence" value="ECO:0007669"/>
    <property type="project" value="TreeGrafter"/>
</dbReference>
<dbReference type="InterPro" id="IPR011990">
    <property type="entry name" value="TPR-like_helical_dom_sf"/>
</dbReference>
<proteinExistence type="inferred from homology"/>
<dbReference type="InterPro" id="IPR019734">
    <property type="entry name" value="TPR_rpt"/>
</dbReference>
<dbReference type="EMBL" id="KZ993847">
    <property type="protein sequence ID" value="RKO94640.1"/>
    <property type="molecule type" value="Genomic_DNA"/>
</dbReference>
<feature type="region of interest" description="Disordered" evidence="4">
    <location>
        <begin position="658"/>
        <end position="681"/>
    </location>
</feature>
<evidence type="ECO:0000313" key="5">
    <source>
        <dbReference type="EMBL" id="RKO94640.1"/>
    </source>
</evidence>
<comment type="similarity">
    <text evidence="2">Belongs to the APC3/CDC27 family.</text>
</comment>
<dbReference type="PANTHER" id="PTHR12558:SF13">
    <property type="entry name" value="CELL DIVISION CYCLE PROTEIN 27 HOMOLOG"/>
    <property type="match status" value="1"/>
</dbReference>
<dbReference type="Gene3D" id="1.25.40.10">
    <property type="entry name" value="Tetratricopeptide repeat domain"/>
    <property type="match status" value="4"/>
</dbReference>
<keyword evidence="6" id="KW-1185">Reference proteome</keyword>
<dbReference type="GO" id="GO:0005680">
    <property type="term" value="C:anaphase-promoting complex"/>
    <property type="evidence" value="ECO:0007669"/>
    <property type="project" value="TreeGrafter"/>
</dbReference>
<name>A0A4P9WTF9_9FUNG</name>
<feature type="repeat" description="TPR" evidence="3">
    <location>
        <begin position="316"/>
        <end position="349"/>
    </location>
</feature>
<dbReference type="PANTHER" id="PTHR12558">
    <property type="entry name" value="CELL DIVISION CYCLE 16,23,27"/>
    <property type="match status" value="1"/>
</dbReference>
<dbReference type="SUPFAM" id="SSF48452">
    <property type="entry name" value="TPR-like"/>
    <property type="match status" value="1"/>
</dbReference>
<dbReference type="Pfam" id="PF13181">
    <property type="entry name" value="TPR_8"/>
    <property type="match status" value="2"/>
</dbReference>
<feature type="repeat" description="TPR" evidence="3">
    <location>
        <begin position="482"/>
        <end position="515"/>
    </location>
</feature>
<accession>A0A4P9WTF9</accession>
<evidence type="ECO:0000256" key="1">
    <source>
        <dbReference type="ARBA" id="ARBA00022803"/>
    </source>
</evidence>
<evidence type="ECO:0000313" key="6">
    <source>
        <dbReference type="Proteomes" id="UP000269721"/>
    </source>
</evidence>
<keyword evidence="1 3" id="KW-0802">TPR repeat</keyword>
<dbReference type="GO" id="GO:0031145">
    <property type="term" value="P:anaphase-promoting complex-dependent catabolic process"/>
    <property type="evidence" value="ECO:0007669"/>
    <property type="project" value="TreeGrafter"/>
</dbReference>
<dbReference type="SMART" id="SM00028">
    <property type="entry name" value="TPR"/>
    <property type="match status" value="6"/>
</dbReference>
<gene>
    <name evidence="5" type="ORF">BDK51DRAFT_47978</name>
</gene>
<dbReference type="GO" id="GO:0005737">
    <property type="term" value="C:cytoplasm"/>
    <property type="evidence" value="ECO:0007669"/>
    <property type="project" value="TreeGrafter"/>
</dbReference>
<evidence type="ECO:0000256" key="2">
    <source>
        <dbReference type="ARBA" id="ARBA00038210"/>
    </source>
</evidence>
<evidence type="ECO:0000256" key="4">
    <source>
        <dbReference type="SAM" id="MobiDB-lite"/>
    </source>
</evidence>
<organism evidence="5 6">
    <name type="scientific">Blyttiomyces helicus</name>
    <dbReference type="NCBI Taxonomy" id="388810"/>
    <lineage>
        <taxon>Eukaryota</taxon>
        <taxon>Fungi</taxon>
        <taxon>Fungi incertae sedis</taxon>
        <taxon>Chytridiomycota</taxon>
        <taxon>Chytridiomycota incertae sedis</taxon>
        <taxon>Chytridiomycetes</taxon>
        <taxon>Chytridiomycetes incertae sedis</taxon>
        <taxon>Blyttiomyces</taxon>
    </lineage>
</organism>
<reference evidence="6" key="1">
    <citation type="journal article" date="2018" name="Nat. Microbiol.">
        <title>Leveraging single-cell genomics to expand the fungal tree of life.</title>
        <authorList>
            <person name="Ahrendt S.R."/>
            <person name="Quandt C.A."/>
            <person name="Ciobanu D."/>
            <person name="Clum A."/>
            <person name="Salamov A."/>
            <person name="Andreopoulos B."/>
            <person name="Cheng J.F."/>
            <person name="Woyke T."/>
            <person name="Pelin A."/>
            <person name="Henrissat B."/>
            <person name="Reynolds N.K."/>
            <person name="Benny G.L."/>
            <person name="Smith M.E."/>
            <person name="James T.Y."/>
            <person name="Grigoriev I.V."/>
        </authorList>
    </citation>
    <scope>NUCLEOTIDE SEQUENCE [LARGE SCALE GENOMIC DNA]</scope>
</reference>
<dbReference type="OrthoDB" id="329563at2759"/>